<dbReference type="EMBL" id="ABVL01000005">
    <property type="protein sequence ID" value="EDY20264.1"/>
    <property type="molecule type" value="Genomic_DNA"/>
</dbReference>
<dbReference type="eggNOG" id="COG0438">
    <property type="taxonomic scope" value="Bacteria"/>
</dbReference>
<feature type="domain" description="Glycosyl transferase family 1" evidence="1">
    <location>
        <begin position="207"/>
        <end position="365"/>
    </location>
</feature>
<name>B4CZV0_9BACT</name>
<dbReference type="InterPro" id="IPR001296">
    <property type="entry name" value="Glyco_trans_1"/>
</dbReference>
<reference evidence="3 4" key="1">
    <citation type="journal article" date="2011" name="J. Bacteriol.">
        <title>Genome sequence of Chthoniobacter flavus Ellin428, an aerobic heterotrophic soil bacterium.</title>
        <authorList>
            <person name="Kant R."/>
            <person name="van Passel M.W."/>
            <person name="Palva A."/>
            <person name="Lucas S."/>
            <person name="Lapidus A."/>
            <person name="Glavina Del Rio T."/>
            <person name="Dalin E."/>
            <person name="Tice H."/>
            <person name="Bruce D."/>
            <person name="Goodwin L."/>
            <person name="Pitluck S."/>
            <person name="Larimer F.W."/>
            <person name="Land M.L."/>
            <person name="Hauser L."/>
            <person name="Sangwan P."/>
            <person name="de Vos W.M."/>
            <person name="Janssen P.H."/>
            <person name="Smidt H."/>
        </authorList>
    </citation>
    <scope>NUCLEOTIDE SEQUENCE [LARGE SCALE GENOMIC DNA]</scope>
    <source>
        <strain evidence="3 4">Ellin428</strain>
    </source>
</reference>
<dbReference type="RefSeq" id="WP_006979513.1">
    <property type="nucleotide sequence ID" value="NZ_ABVL01000005.1"/>
</dbReference>
<keyword evidence="3" id="KW-0808">Transferase</keyword>
<accession>B4CZV0</accession>
<dbReference type="Proteomes" id="UP000005824">
    <property type="component" value="Unassembled WGS sequence"/>
</dbReference>
<organism evidence="3 4">
    <name type="scientific">Chthoniobacter flavus Ellin428</name>
    <dbReference type="NCBI Taxonomy" id="497964"/>
    <lineage>
        <taxon>Bacteria</taxon>
        <taxon>Pseudomonadati</taxon>
        <taxon>Verrucomicrobiota</taxon>
        <taxon>Spartobacteria</taxon>
        <taxon>Chthoniobacterales</taxon>
        <taxon>Chthoniobacteraceae</taxon>
        <taxon>Chthoniobacter</taxon>
    </lineage>
</organism>
<dbReference type="STRING" id="497964.CfE428DRAFT_2188"/>
<dbReference type="PANTHER" id="PTHR45947">
    <property type="entry name" value="SULFOQUINOVOSYL TRANSFERASE SQD2"/>
    <property type="match status" value="1"/>
</dbReference>
<dbReference type="CDD" id="cd03794">
    <property type="entry name" value="GT4_WbuB-like"/>
    <property type="match status" value="1"/>
</dbReference>
<dbReference type="AlphaFoldDB" id="B4CZV0"/>
<dbReference type="GO" id="GO:0016757">
    <property type="term" value="F:glycosyltransferase activity"/>
    <property type="evidence" value="ECO:0007669"/>
    <property type="project" value="InterPro"/>
</dbReference>
<dbReference type="InterPro" id="IPR028098">
    <property type="entry name" value="Glyco_trans_4-like_N"/>
</dbReference>
<keyword evidence="4" id="KW-1185">Reference proteome</keyword>
<dbReference type="Pfam" id="PF00534">
    <property type="entry name" value="Glycos_transf_1"/>
    <property type="match status" value="1"/>
</dbReference>
<dbReference type="Pfam" id="PF13439">
    <property type="entry name" value="Glyco_transf_4"/>
    <property type="match status" value="1"/>
</dbReference>
<dbReference type="InterPro" id="IPR050194">
    <property type="entry name" value="Glycosyltransferase_grp1"/>
</dbReference>
<dbReference type="SUPFAM" id="SSF53756">
    <property type="entry name" value="UDP-Glycosyltransferase/glycogen phosphorylase"/>
    <property type="match status" value="1"/>
</dbReference>
<protein>
    <submittedName>
        <fullName evidence="3">Glycosyl transferase group 1</fullName>
    </submittedName>
</protein>
<evidence type="ECO:0000259" key="2">
    <source>
        <dbReference type="Pfam" id="PF13439"/>
    </source>
</evidence>
<evidence type="ECO:0000259" key="1">
    <source>
        <dbReference type="Pfam" id="PF00534"/>
    </source>
</evidence>
<gene>
    <name evidence="3" type="ORF">CfE428DRAFT_2188</name>
</gene>
<dbReference type="InParanoid" id="B4CZV0"/>
<dbReference type="PANTHER" id="PTHR45947:SF3">
    <property type="entry name" value="SULFOQUINOVOSYL TRANSFERASE SQD2"/>
    <property type="match status" value="1"/>
</dbReference>
<proteinExistence type="predicted"/>
<comment type="caution">
    <text evidence="3">The sequence shown here is derived from an EMBL/GenBank/DDBJ whole genome shotgun (WGS) entry which is preliminary data.</text>
</comment>
<sequence length="399" mass="44346">MNILFHFRTQGTGAEGVHIAGIANAFRRLGHRVVFSSPSGIDPTQSAGENPFRHGRRGLLARLAAHAPGVFFELLELGYNIFAGSRLRALLQQEKFDLIYERHAFFLCITSLLAQRRGIPLIVEVNELAGDERVRADPWLLPLARLADRFTFQRAQLIAVVSPHLQRRIEAMGIRKEKIVVVPNGVDEQSLETRADGTAIRQRYQCENAVVVGFAGWFVPWHQLDSLVTQFAALAATHPQLRLLLVGDGPLRTDLEAQATALGIRDQLLFTGPVPHAEMPSYLAAMDICIVPHSNAYRSPIKLFEYMAVGRAILAPRTEPIALILRDGENGLLFELENGDSLRSQLASLVSDATLRARLGEQARTDVAERHTWTQNARTVIERVFGSNPGSRRERPPLT</sequence>
<dbReference type="Gene3D" id="3.40.50.2000">
    <property type="entry name" value="Glycogen Phosphorylase B"/>
    <property type="match status" value="2"/>
</dbReference>
<evidence type="ECO:0000313" key="3">
    <source>
        <dbReference type="EMBL" id="EDY20264.1"/>
    </source>
</evidence>
<evidence type="ECO:0000313" key="4">
    <source>
        <dbReference type="Proteomes" id="UP000005824"/>
    </source>
</evidence>
<feature type="domain" description="Glycosyltransferase subfamily 4-like N-terminal" evidence="2">
    <location>
        <begin position="16"/>
        <end position="189"/>
    </location>
</feature>